<protein>
    <recommendedName>
        <fullName evidence="1">VOC domain-containing protein</fullName>
    </recommendedName>
</protein>
<dbReference type="InterPro" id="IPR029068">
    <property type="entry name" value="Glyas_Bleomycin-R_OHBP_Dase"/>
</dbReference>
<accession>X1FPU1</accession>
<name>X1FPU1_9ZZZZ</name>
<gene>
    <name evidence="2" type="ORF">S03H2_01936</name>
</gene>
<dbReference type="PROSITE" id="PS51819">
    <property type="entry name" value="VOC"/>
    <property type="match status" value="1"/>
</dbReference>
<proteinExistence type="predicted"/>
<evidence type="ECO:0000259" key="1">
    <source>
        <dbReference type="PROSITE" id="PS51819"/>
    </source>
</evidence>
<dbReference type="Gene3D" id="3.10.180.10">
    <property type="entry name" value="2,3-Dihydroxybiphenyl 1,2-Dioxygenase, domain 1"/>
    <property type="match status" value="1"/>
</dbReference>
<reference evidence="2" key="1">
    <citation type="journal article" date="2014" name="Front. Microbiol.">
        <title>High frequency of phylogenetically diverse reductive dehalogenase-homologous genes in deep subseafloor sedimentary metagenomes.</title>
        <authorList>
            <person name="Kawai M."/>
            <person name="Futagami T."/>
            <person name="Toyoda A."/>
            <person name="Takaki Y."/>
            <person name="Nishi S."/>
            <person name="Hori S."/>
            <person name="Arai W."/>
            <person name="Tsubouchi T."/>
            <person name="Morono Y."/>
            <person name="Uchiyama I."/>
            <person name="Ito T."/>
            <person name="Fujiyama A."/>
            <person name="Inagaki F."/>
            <person name="Takami H."/>
        </authorList>
    </citation>
    <scope>NUCLEOTIDE SEQUENCE</scope>
    <source>
        <strain evidence="2">Expedition CK06-06</strain>
    </source>
</reference>
<feature type="domain" description="VOC" evidence="1">
    <location>
        <begin position="23"/>
        <end position="156"/>
    </location>
</feature>
<organism evidence="2">
    <name type="scientific">marine sediment metagenome</name>
    <dbReference type="NCBI Taxonomy" id="412755"/>
    <lineage>
        <taxon>unclassified sequences</taxon>
        <taxon>metagenomes</taxon>
        <taxon>ecological metagenomes</taxon>
    </lineage>
</organism>
<dbReference type="InterPro" id="IPR037523">
    <property type="entry name" value="VOC_core"/>
</dbReference>
<dbReference type="AlphaFoldDB" id="X1FPU1"/>
<sequence>MFPEVIKTQEEIKEAGLDKLIIKLDHIAYRVKKGEGEKAMAELANLVPYKEYKTFKVASMNAVTSAIKLHDTLPVIVVSEGLSEDSVVEQYVKKFGGRIHHLAYLVNNIDKVVEIQRKRGVQFTTDSIIGSEKEGIKQIFTLPTDTANHIIEYIQRFGDFDGFFTPTNINELMKSTERLGEA</sequence>
<comment type="caution">
    <text evidence="2">The sequence shown here is derived from an EMBL/GenBank/DDBJ whole genome shotgun (WGS) entry which is preliminary data.</text>
</comment>
<evidence type="ECO:0000313" key="2">
    <source>
        <dbReference type="EMBL" id="GAH22793.1"/>
    </source>
</evidence>
<dbReference type="SUPFAM" id="SSF54593">
    <property type="entry name" value="Glyoxalase/Bleomycin resistance protein/Dihydroxybiphenyl dioxygenase"/>
    <property type="match status" value="1"/>
</dbReference>
<dbReference type="EMBL" id="BARU01000606">
    <property type="protein sequence ID" value="GAH22793.1"/>
    <property type="molecule type" value="Genomic_DNA"/>
</dbReference>
<dbReference type="Pfam" id="PF13669">
    <property type="entry name" value="Glyoxalase_4"/>
    <property type="match status" value="1"/>
</dbReference>